<dbReference type="Pfam" id="PF01607">
    <property type="entry name" value="CBM_14"/>
    <property type="match status" value="1"/>
</dbReference>
<accession>A8CAG2</accession>
<organism evidence="4">
    <name type="scientific">Phlebotomus papatasi</name>
    <name type="common">Sandfly</name>
    <dbReference type="NCBI Taxonomy" id="29031"/>
    <lineage>
        <taxon>Eukaryota</taxon>
        <taxon>Metazoa</taxon>
        <taxon>Ecdysozoa</taxon>
        <taxon>Arthropoda</taxon>
        <taxon>Hexapoda</taxon>
        <taxon>Insecta</taxon>
        <taxon>Pterygota</taxon>
        <taxon>Neoptera</taxon>
        <taxon>Endopterygota</taxon>
        <taxon>Diptera</taxon>
        <taxon>Nematocera</taxon>
        <taxon>Psychodoidea</taxon>
        <taxon>Psychodidae</taxon>
        <taxon>Phlebotomus</taxon>
        <taxon>Phlebotomus</taxon>
    </lineage>
</organism>
<feature type="compositionally biased region" description="Low complexity" evidence="1">
    <location>
        <begin position="292"/>
        <end position="313"/>
    </location>
</feature>
<gene>
    <name evidence="4" type="primary">Per3</name>
</gene>
<feature type="chain" id="PRO_5014566147" evidence="2">
    <location>
        <begin position="26"/>
        <end position="313"/>
    </location>
</feature>
<feature type="signal peptide" evidence="2">
    <location>
        <begin position="1"/>
        <end position="25"/>
    </location>
</feature>
<reference evidence="6" key="3">
    <citation type="submission" date="2012-04" db="EMBL/GenBank/DDBJ databases">
        <title>Phlebotomus papatasi, whole genome shotgun sequencing project.</title>
        <authorList>
            <person name="Fulton L."/>
            <person name="Warren W."/>
            <person name="Minx P."/>
            <person name="Wilson R."/>
            <person name="Clifton S."/>
            <person name="Abrudan J."/>
            <person name="Ramalho-Ortigao M."/>
            <person name="Lawyer P."/>
            <person name="Kamhawi S."/>
            <person name="Rowton E."/>
            <person name="Lehane M."/>
            <person name="Bates P."/>
            <person name="Valenzeula J."/>
            <person name="Dillon R."/>
            <person name="Lobo N."/>
            <person name="Collins F."/>
            <person name="McDowell M.A."/>
        </authorList>
    </citation>
    <scope>NUCLEOTIDE SEQUENCE [LARGE SCALE GENOMIC DNA]</scope>
    <source>
        <strain evidence="6">Israel</strain>
    </source>
</reference>
<dbReference type="VEuPathDB" id="VectorBase:PPAI006556"/>
<dbReference type="InterPro" id="IPR002557">
    <property type="entry name" value="Chitin-bd_dom"/>
</dbReference>
<reference evidence="4" key="1">
    <citation type="journal article" date="2007" name="BMC Genomics">
        <title>Exploring the midgut transcriptome of Phlebotomus papatasi: comparative analysis of expression profiles of sugar-fed, blood-fed and Leishmania-major-infected sandflies.</title>
        <authorList>
            <person name="Ramalho-Ortigao M."/>
            <person name="Jochim R.C."/>
            <person name="Anderson J.M."/>
            <person name="Lawyer P.G."/>
            <person name="Pham V.M."/>
            <person name="Kamhawi S."/>
            <person name="Valenzuela J.G."/>
        </authorList>
    </citation>
    <scope>NUCLEOTIDE SEQUENCE</scope>
    <source>
        <tissue evidence="4">Midgut</tissue>
    </source>
</reference>
<dbReference type="SUPFAM" id="SSF57625">
    <property type="entry name" value="Invertebrate chitin-binding proteins"/>
    <property type="match status" value="2"/>
</dbReference>
<name>A8CAG2_PHLPP</name>
<dbReference type="EnsemblMetazoa" id="PPAI006556-RA">
    <property type="protein sequence ID" value="PPAI006556-PA"/>
    <property type="gene ID" value="PPAI006556"/>
</dbReference>
<feature type="region of interest" description="Disordered" evidence="1">
    <location>
        <begin position="283"/>
        <end position="313"/>
    </location>
</feature>
<sequence length="313" mass="34006">MSPKKVILSISSLVILATFVVNVHCEEVVPGIPVQRRSTRQTVFASRAAGPGATCGNTFGPKCKDCRTLMKCLGADPPVSSQSCAERNPNTPYCTKTYCSATPDDSNPSCKDPQKSDFTCTGEGYFPDPDQCTRYYICPGPLQDAVAYDCPTNYVYKSKERGCGRRVNALDCATVDCSKTPNEFGVYKNDPAYYYFCLSDKNTKKTVVMKCLDEVNSQYDPNVGECTFRCSKEGKFVDVLDCTKYNVCYKVGSTFQVDSVQCPTGYFFDPVGSKCAKGACTPEVTTQPPAPSTTTTNAQSSSTTTTTQSSQGK</sequence>
<reference evidence="4" key="2">
    <citation type="submission" date="2007-07" db="EMBL/GenBank/DDBJ databases">
        <authorList>
            <person name="Jochim R.C."/>
            <person name="Valenzuela J.G."/>
            <person name="Ramalho-Ortigao J.M."/>
            <person name="Kamhawi S."/>
            <person name="Anderson J.M."/>
        </authorList>
    </citation>
    <scope>NUCLEOTIDE SEQUENCE</scope>
    <source>
        <tissue evidence="4">Midgut</tissue>
    </source>
</reference>
<dbReference type="GO" id="GO:0005576">
    <property type="term" value="C:extracellular region"/>
    <property type="evidence" value="ECO:0007669"/>
    <property type="project" value="InterPro"/>
</dbReference>
<dbReference type="Proteomes" id="UP000092462">
    <property type="component" value="Unassembled WGS sequence"/>
</dbReference>
<dbReference type="GO" id="GO:0008061">
    <property type="term" value="F:chitin binding"/>
    <property type="evidence" value="ECO:0007669"/>
    <property type="project" value="InterPro"/>
</dbReference>
<dbReference type="VEuPathDB" id="VectorBase:PPAPM1_004474"/>
<keyword evidence="6" id="KW-1185">Reference proteome</keyword>
<keyword evidence="2" id="KW-0732">Signal</keyword>
<dbReference type="InterPro" id="IPR036508">
    <property type="entry name" value="Chitin-bd_dom_sf"/>
</dbReference>
<evidence type="ECO:0000313" key="4">
    <source>
        <dbReference type="EMBL" id="ABV44751.1"/>
    </source>
</evidence>
<feature type="domain" description="Chitin-binding type-2" evidence="3">
    <location>
        <begin position="117"/>
        <end position="174"/>
    </location>
</feature>
<dbReference type="CAZy" id="CBM14">
    <property type="family name" value="Carbohydrate-Binding Module Family 14"/>
</dbReference>
<evidence type="ECO:0000256" key="2">
    <source>
        <dbReference type="SAM" id="SignalP"/>
    </source>
</evidence>
<dbReference type="SMART" id="SM00494">
    <property type="entry name" value="ChtBD2"/>
    <property type="match status" value="2"/>
</dbReference>
<dbReference type="AlphaFoldDB" id="A8CAG2"/>
<evidence type="ECO:0000313" key="6">
    <source>
        <dbReference type="Proteomes" id="UP000092462"/>
    </source>
</evidence>
<dbReference type="EMBL" id="AJVK01015042">
    <property type="status" value="NOT_ANNOTATED_CDS"/>
    <property type="molecule type" value="Genomic_DNA"/>
</dbReference>
<evidence type="ECO:0000259" key="3">
    <source>
        <dbReference type="PROSITE" id="PS50940"/>
    </source>
</evidence>
<dbReference type="EMBL" id="EU045354">
    <property type="protein sequence ID" value="ABV44751.1"/>
    <property type="molecule type" value="mRNA"/>
</dbReference>
<reference evidence="5" key="4">
    <citation type="submission" date="2023-09" db="UniProtKB">
        <authorList>
            <consortium name="EnsemblMetazoa"/>
        </authorList>
    </citation>
    <scope>IDENTIFICATION</scope>
    <source>
        <strain evidence="5">Israel</strain>
    </source>
</reference>
<feature type="domain" description="Chitin-binding type-2" evidence="3">
    <location>
        <begin position="227"/>
        <end position="275"/>
    </location>
</feature>
<proteinExistence type="evidence at transcript level"/>
<evidence type="ECO:0000313" key="5">
    <source>
        <dbReference type="EnsemblMetazoa" id="PPAI006556-PA"/>
    </source>
</evidence>
<dbReference type="PROSITE" id="PS50940">
    <property type="entry name" value="CHIT_BIND_II"/>
    <property type="match status" value="2"/>
</dbReference>
<protein>
    <submittedName>
        <fullName evidence="4">Peritrophin-like protein</fullName>
    </submittedName>
</protein>
<dbReference type="Gene3D" id="2.170.140.10">
    <property type="entry name" value="Chitin binding domain"/>
    <property type="match status" value="2"/>
</dbReference>
<evidence type="ECO:0000256" key="1">
    <source>
        <dbReference type="SAM" id="MobiDB-lite"/>
    </source>
</evidence>